<sequence>MSRDRDGEPADTSSNIFVRFKQHVDSNIASGFNTLLGVPTAPHQSRTDDTSSSTLHPNSSSSPSSSSHLPSTCNAMHVQEASRPGHWDVFSLVSSASYSPTALRHLPQPVPNDLPHELDPTVFTFEDAFEDLLAVSQGQPLPDINTRYEQRKLLRQMFPTGEPTWFWMRRLESQGLIESPSRGRFFRTLRPDWDGFHRELDRRATDVWRGATGEDDREQVAGDFFHEIGRAFKQIERGLSEEGSRHEEPESDSDDEQRRRKGPDTFEDLFSSLSSTVAEGQKSWDTFLKIINDQAATLEKNQTPSSDKETKRVETRDEYVDRFGYLHSTVTRKTLDRDGNEVGRETYVTMRPADKPDKQLDNQSKDELDHVESLGDESANKKMGWFWK</sequence>
<name>A0A2S4KTW0_9HYPO</name>
<comment type="caution">
    <text evidence="2">The sequence shown here is derived from an EMBL/GenBank/DDBJ whole genome shotgun (WGS) entry which is preliminary data.</text>
</comment>
<dbReference type="AlphaFoldDB" id="A0A2S4KTW0"/>
<evidence type="ECO:0000313" key="3">
    <source>
        <dbReference type="Proteomes" id="UP000237481"/>
    </source>
</evidence>
<evidence type="ECO:0000313" key="2">
    <source>
        <dbReference type="EMBL" id="POR33608.1"/>
    </source>
</evidence>
<dbReference type="Proteomes" id="UP000237481">
    <property type="component" value="Unassembled WGS sequence"/>
</dbReference>
<organism evidence="2 3">
    <name type="scientific">Tolypocladium paradoxum</name>
    <dbReference type="NCBI Taxonomy" id="94208"/>
    <lineage>
        <taxon>Eukaryota</taxon>
        <taxon>Fungi</taxon>
        <taxon>Dikarya</taxon>
        <taxon>Ascomycota</taxon>
        <taxon>Pezizomycotina</taxon>
        <taxon>Sordariomycetes</taxon>
        <taxon>Hypocreomycetidae</taxon>
        <taxon>Hypocreales</taxon>
        <taxon>Ophiocordycipitaceae</taxon>
        <taxon>Tolypocladium</taxon>
    </lineage>
</organism>
<dbReference type="OrthoDB" id="4586300at2759"/>
<keyword evidence="3" id="KW-1185">Reference proteome</keyword>
<reference evidence="2 3" key="1">
    <citation type="submission" date="2018-01" db="EMBL/GenBank/DDBJ databases">
        <title>Harnessing the power of phylogenomics to disentangle the directionality and signatures of interkingdom host jumping in the parasitic fungal genus Tolypocladium.</title>
        <authorList>
            <person name="Quandt C.A."/>
            <person name="Patterson W."/>
            <person name="Spatafora J.W."/>
        </authorList>
    </citation>
    <scope>NUCLEOTIDE SEQUENCE [LARGE SCALE GENOMIC DNA]</scope>
    <source>
        <strain evidence="2 3">NRBC 100945</strain>
    </source>
</reference>
<protein>
    <submittedName>
        <fullName evidence="2">Uncharacterized protein</fullName>
    </submittedName>
</protein>
<proteinExistence type="predicted"/>
<feature type="region of interest" description="Disordered" evidence="1">
    <location>
        <begin position="338"/>
        <end position="376"/>
    </location>
</feature>
<feature type="region of interest" description="Disordered" evidence="1">
    <location>
        <begin position="32"/>
        <end position="73"/>
    </location>
</feature>
<dbReference type="STRING" id="94208.A0A2S4KTW0"/>
<feature type="region of interest" description="Disordered" evidence="1">
    <location>
        <begin position="237"/>
        <end position="264"/>
    </location>
</feature>
<feature type="compositionally biased region" description="Basic and acidic residues" evidence="1">
    <location>
        <begin position="237"/>
        <end position="248"/>
    </location>
</feature>
<evidence type="ECO:0000256" key="1">
    <source>
        <dbReference type="SAM" id="MobiDB-lite"/>
    </source>
</evidence>
<accession>A0A2S4KTW0</accession>
<dbReference type="EMBL" id="PKSG01000671">
    <property type="protein sequence ID" value="POR33608.1"/>
    <property type="molecule type" value="Genomic_DNA"/>
</dbReference>
<feature type="compositionally biased region" description="Basic and acidic residues" evidence="1">
    <location>
        <begin position="352"/>
        <end position="373"/>
    </location>
</feature>
<feature type="compositionally biased region" description="Low complexity" evidence="1">
    <location>
        <begin position="50"/>
        <end position="72"/>
    </location>
</feature>
<gene>
    <name evidence="2" type="ORF">TPAR_06191</name>
</gene>